<keyword evidence="2" id="KW-0378">Hydrolase</keyword>
<evidence type="ECO:0000313" key="3">
    <source>
        <dbReference type="Proteomes" id="UP000315217"/>
    </source>
</evidence>
<reference evidence="2 3" key="1">
    <citation type="journal article" date="2019" name="Nat. Microbiol.">
        <title>Mediterranean grassland soil C-N compound turnover is dependent on rainfall and depth, and is mediated by genomically divergent microorganisms.</title>
        <authorList>
            <person name="Diamond S."/>
            <person name="Andeer P.F."/>
            <person name="Li Z."/>
            <person name="Crits-Christoph A."/>
            <person name="Burstein D."/>
            <person name="Anantharaman K."/>
            <person name="Lane K.R."/>
            <person name="Thomas B.C."/>
            <person name="Pan C."/>
            <person name="Northen T.R."/>
            <person name="Banfield J.F."/>
        </authorList>
    </citation>
    <scope>NUCLEOTIDE SEQUENCE [LARGE SCALE GENOMIC DNA]</scope>
    <source>
        <strain evidence="2">NP_1</strain>
    </source>
</reference>
<dbReference type="SUPFAM" id="SSF56281">
    <property type="entry name" value="Metallo-hydrolase/oxidoreductase"/>
    <property type="match status" value="1"/>
</dbReference>
<dbReference type="InterPro" id="IPR001279">
    <property type="entry name" value="Metallo-B-lactamas"/>
</dbReference>
<protein>
    <submittedName>
        <fullName evidence="2">MBL fold metallo-hydrolase</fullName>
    </submittedName>
</protein>
<accession>A0A537LN47</accession>
<proteinExistence type="predicted"/>
<dbReference type="Proteomes" id="UP000315217">
    <property type="component" value="Unassembled WGS sequence"/>
</dbReference>
<dbReference type="AlphaFoldDB" id="A0A537LN47"/>
<dbReference type="PANTHER" id="PTHR47619:SF1">
    <property type="entry name" value="EXODEOXYRIBONUCLEASE WALJ"/>
    <property type="match status" value="1"/>
</dbReference>
<dbReference type="Pfam" id="PF12706">
    <property type="entry name" value="Lactamase_B_2"/>
    <property type="match status" value="1"/>
</dbReference>
<dbReference type="EMBL" id="VBAI01000159">
    <property type="protein sequence ID" value="TMJ09434.1"/>
    <property type="molecule type" value="Genomic_DNA"/>
</dbReference>
<name>A0A537LN47_9BACT</name>
<sequence>MTSSHSFRLRILRSGSSGNAIFLEAAGTRLIIDVGLPAEVMARELDSIPGASPITAILLTHEHDDHAKGAGALSRLLDAPVLANAGTLAAAGDLLAGVSTERFVTGVPFRVGGVQVEAFPVPHDAVEPVGFVVSDNGGRMVIATDLGGVTDDLLARARDADALILEANYDLRLLSVSPYPWFLKNRILSPTGHLSNDAAARAVVEVASDRPQTVFLVHLSDINNLTPLARDTVQWALEREGIAAVRVEAVRPNGTSPLWEMQ</sequence>
<dbReference type="InterPro" id="IPR036866">
    <property type="entry name" value="RibonucZ/Hydroxyglut_hydro"/>
</dbReference>
<dbReference type="PANTHER" id="PTHR47619">
    <property type="entry name" value="METALLO-HYDROLASE YYCJ-RELATED"/>
    <property type="match status" value="1"/>
</dbReference>
<feature type="domain" description="Metallo-beta-lactamase" evidence="1">
    <location>
        <begin position="17"/>
        <end position="193"/>
    </location>
</feature>
<dbReference type="GO" id="GO:0016787">
    <property type="term" value="F:hydrolase activity"/>
    <property type="evidence" value="ECO:0007669"/>
    <property type="project" value="UniProtKB-KW"/>
</dbReference>
<gene>
    <name evidence="2" type="ORF">E6G98_09600</name>
</gene>
<evidence type="ECO:0000259" key="1">
    <source>
        <dbReference type="SMART" id="SM00849"/>
    </source>
</evidence>
<dbReference type="Gene3D" id="3.60.15.10">
    <property type="entry name" value="Ribonuclease Z/Hydroxyacylglutathione hydrolase-like"/>
    <property type="match status" value="1"/>
</dbReference>
<dbReference type="SMART" id="SM00849">
    <property type="entry name" value="Lactamase_B"/>
    <property type="match status" value="1"/>
</dbReference>
<comment type="caution">
    <text evidence="2">The sequence shown here is derived from an EMBL/GenBank/DDBJ whole genome shotgun (WGS) entry which is preliminary data.</text>
</comment>
<organism evidence="2 3">
    <name type="scientific">Candidatus Segetimicrobium genomatis</name>
    <dbReference type="NCBI Taxonomy" id="2569760"/>
    <lineage>
        <taxon>Bacteria</taxon>
        <taxon>Bacillati</taxon>
        <taxon>Candidatus Sysuimicrobiota</taxon>
        <taxon>Candidatus Sysuimicrobiia</taxon>
        <taxon>Candidatus Sysuimicrobiales</taxon>
        <taxon>Candidatus Segetimicrobiaceae</taxon>
        <taxon>Candidatus Segetimicrobium</taxon>
    </lineage>
</organism>
<evidence type="ECO:0000313" key="2">
    <source>
        <dbReference type="EMBL" id="TMJ09434.1"/>
    </source>
</evidence>
<dbReference type="InterPro" id="IPR052533">
    <property type="entry name" value="WalJ/YycJ-like"/>
</dbReference>